<dbReference type="InterPro" id="IPR035897">
    <property type="entry name" value="Toll_tir_struct_dom_sf"/>
</dbReference>
<evidence type="ECO:0000313" key="3">
    <source>
        <dbReference type="Proteomes" id="UP001219605"/>
    </source>
</evidence>
<organism evidence="2 3">
    <name type="scientific">Micromonospora cathayae</name>
    <dbReference type="NCBI Taxonomy" id="3028804"/>
    <lineage>
        <taxon>Bacteria</taxon>
        <taxon>Bacillati</taxon>
        <taxon>Actinomycetota</taxon>
        <taxon>Actinomycetes</taxon>
        <taxon>Micromonosporales</taxon>
        <taxon>Micromonosporaceae</taxon>
        <taxon>Micromonospora</taxon>
    </lineage>
</organism>
<feature type="domain" description="TIR" evidence="1">
    <location>
        <begin position="175"/>
        <end position="309"/>
    </location>
</feature>
<dbReference type="Pfam" id="PF13676">
    <property type="entry name" value="TIR_2"/>
    <property type="match status" value="1"/>
</dbReference>
<dbReference type="InterPro" id="IPR000157">
    <property type="entry name" value="TIR_dom"/>
</dbReference>
<dbReference type="PANTHER" id="PTHR47508">
    <property type="entry name" value="SAM DOMAIN-CONTAINING PROTEIN-RELATED"/>
    <property type="match status" value="1"/>
</dbReference>
<dbReference type="RefSeq" id="WP_275034197.1">
    <property type="nucleotide sequence ID" value="NZ_CP118615.1"/>
</dbReference>
<dbReference type="PROSITE" id="PS50104">
    <property type="entry name" value="TIR"/>
    <property type="match status" value="1"/>
</dbReference>
<proteinExistence type="predicted"/>
<dbReference type="PANTHER" id="PTHR47508:SF1">
    <property type="entry name" value="NON-SPECIFIC SERINE_THREONINE PROTEIN KINASE"/>
    <property type="match status" value="1"/>
</dbReference>
<reference evidence="2 3" key="1">
    <citation type="submission" date="2023-02" db="EMBL/GenBank/DDBJ databases">
        <authorList>
            <person name="Mo P."/>
        </authorList>
    </citation>
    <scope>NUCLEOTIDE SEQUENCE [LARGE SCALE GENOMIC DNA]</scope>
    <source>
        <strain evidence="2 3">HUAS 3</strain>
    </source>
</reference>
<protein>
    <submittedName>
        <fullName evidence="2">Toll/interleukin-1 receptor domain-containing protein</fullName>
    </submittedName>
</protein>
<dbReference type="SMART" id="SM00255">
    <property type="entry name" value="TIR"/>
    <property type="match status" value="1"/>
</dbReference>
<dbReference type="SUPFAM" id="SSF52200">
    <property type="entry name" value="Toll/Interleukin receptor TIR domain"/>
    <property type="match status" value="1"/>
</dbReference>
<accession>A0ABY7ZW37</accession>
<dbReference type="Proteomes" id="UP001219605">
    <property type="component" value="Chromosome"/>
</dbReference>
<evidence type="ECO:0000259" key="1">
    <source>
        <dbReference type="PROSITE" id="PS50104"/>
    </source>
</evidence>
<name>A0ABY7ZW37_9ACTN</name>
<evidence type="ECO:0000313" key="2">
    <source>
        <dbReference type="EMBL" id="WDZ87275.1"/>
    </source>
</evidence>
<keyword evidence="3" id="KW-1185">Reference proteome</keyword>
<gene>
    <name evidence="2" type="ORF">PVK37_13125</name>
</gene>
<dbReference type="Gene3D" id="3.40.50.10140">
    <property type="entry name" value="Toll/interleukin-1 receptor homology (TIR) domain"/>
    <property type="match status" value="1"/>
</dbReference>
<sequence length="309" mass="34434">MSGYRAGEGRYGLAYTVDTTVGPFLNGRVSARFRVADRERAWGAGVVCRADSDRTFVAFYLTADPDTPDSSHARLAAFKYGRIVASATRRTPIPVSSGEFHLSLRFFSGDLVGEVRCDGETTSLAHLVAEVPFGGHAGLVRFYDSRVFVKDIQLEELRMTPVLPEEAEVPPARSYPFKVFLSHSQDDRPLVRKLTEQLRMNGVTYWVDEEQIQFGDQIISKIEDGLRDSRYVVACLGDGFTRSGWCRAEYGSILYREFSGDTSRRVIPLTLDGSVPSTAVPLLLSDKLRVDFTDPDSFGAFLKFLKNES</sequence>
<keyword evidence="2" id="KW-0675">Receptor</keyword>
<dbReference type="EMBL" id="CP118615">
    <property type="protein sequence ID" value="WDZ87275.1"/>
    <property type="molecule type" value="Genomic_DNA"/>
</dbReference>